<comment type="subcellular location">
    <subcellularLocation>
        <location evidence="4 5">Nucleus</location>
    </subcellularLocation>
</comment>
<dbReference type="Gene3D" id="1.10.10.60">
    <property type="entry name" value="Homeodomain-like"/>
    <property type="match status" value="1"/>
</dbReference>
<feature type="region of interest" description="Disordered" evidence="6">
    <location>
        <begin position="82"/>
        <end position="314"/>
    </location>
</feature>
<dbReference type="SUPFAM" id="SSF46689">
    <property type="entry name" value="Homeodomain-like"/>
    <property type="match status" value="1"/>
</dbReference>
<name>A0AAD4H0D3_9FUNG</name>
<dbReference type="InterPro" id="IPR017970">
    <property type="entry name" value="Homeobox_CS"/>
</dbReference>
<gene>
    <name evidence="8" type="ORF">BGZ95_007476</name>
</gene>
<evidence type="ECO:0000256" key="6">
    <source>
        <dbReference type="SAM" id="MobiDB-lite"/>
    </source>
</evidence>
<feature type="compositionally biased region" description="Acidic residues" evidence="6">
    <location>
        <begin position="444"/>
        <end position="455"/>
    </location>
</feature>
<keyword evidence="9" id="KW-1185">Reference proteome</keyword>
<feature type="region of interest" description="Disordered" evidence="6">
    <location>
        <begin position="34"/>
        <end position="56"/>
    </location>
</feature>
<dbReference type="GO" id="GO:0030154">
    <property type="term" value="P:cell differentiation"/>
    <property type="evidence" value="ECO:0007669"/>
    <property type="project" value="TreeGrafter"/>
</dbReference>
<dbReference type="GO" id="GO:0000978">
    <property type="term" value="F:RNA polymerase II cis-regulatory region sequence-specific DNA binding"/>
    <property type="evidence" value="ECO:0007669"/>
    <property type="project" value="TreeGrafter"/>
</dbReference>
<evidence type="ECO:0000256" key="3">
    <source>
        <dbReference type="ARBA" id="ARBA00023242"/>
    </source>
</evidence>
<feature type="compositionally biased region" description="Polar residues" evidence="6">
    <location>
        <begin position="101"/>
        <end position="114"/>
    </location>
</feature>
<dbReference type="Proteomes" id="UP001194580">
    <property type="component" value="Unassembled WGS sequence"/>
</dbReference>
<proteinExistence type="predicted"/>
<dbReference type="PROSITE" id="PS50071">
    <property type="entry name" value="HOMEOBOX_2"/>
    <property type="match status" value="1"/>
</dbReference>
<evidence type="ECO:0000256" key="1">
    <source>
        <dbReference type="ARBA" id="ARBA00023125"/>
    </source>
</evidence>
<dbReference type="GO" id="GO:0000981">
    <property type="term" value="F:DNA-binding transcription factor activity, RNA polymerase II-specific"/>
    <property type="evidence" value="ECO:0007669"/>
    <property type="project" value="InterPro"/>
</dbReference>
<dbReference type="EMBL" id="JAAAIL010003665">
    <property type="protein sequence ID" value="KAG0249621.1"/>
    <property type="molecule type" value="Genomic_DNA"/>
</dbReference>
<evidence type="ECO:0000313" key="8">
    <source>
        <dbReference type="EMBL" id="KAG0249621.1"/>
    </source>
</evidence>
<keyword evidence="3 4" id="KW-0539">Nucleus</keyword>
<feature type="compositionally biased region" description="Low complexity" evidence="6">
    <location>
        <begin position="42"/>
        <end position="56"/>
    </location>
</feature>
<dbReference type="InterPro" id="IPR001356">
    <property type="entry name" value="HD"/>
</dbReference>
<feature type="non-terminal residue" evidence="8">
    <location>
        <position position="1"/>
    </location>
</feature>
<feature type="compositionally biased region" description="Basic and acidic residues" evidence="6">
    <location>
        <begin position="141"/>
        <end position="150"/>
    </location>
</feature>
<feature type="compositionally biased region" description="Polar residues" evidence="6">
    <location>
        <begin position="209"/>
        <end position="218"/>
    </location>
</feature>
<accession>A0AAD4H0D3</accession>
<dbReference type="SMART" id="SM00389">
    <property type="entry name" value="HOX"/>
    <property type="match status" value="1"/>
</dbReference>
<keyword evidence="2 4" id="KW-0371">Homeobox</keyword>
<dbReference type="PROSITE" id="PS00027">
    <property type="entry name" value="HOMEOBOX_1"/>
    <property type="match status" value="1"/>
</dbReference>
<sequence length="508" mass="56199">PTHSSAPMSATETRSMAQLPIKVASLNNSNVPISNDNATNVTVSSNETEGNTETTTSTAKAMMANQIAQLLRKSVAADQFALPQSKKRKRAMSRTHGAAPPTSSAPSYCSSQPYGYNAPPPPLSQSSAPQSHHYSSLDMDQSSRYDEYTHRGGWSNGQSSSSSSSMAHGGSSYGTSTYRPNSRAQLSTMDTKPPSWYQDYANSVHPKHQTQPAYQQRSDFGYYGGGNSHHYQQQQQQHRHHSSYEYGGSSLTGIHEMDEDDEGHHHHRLSNSSGSKRSHKSGHDTSPSVHPFDTMDPSATGSFSSESKKPKRIKNAVGQEDMVVTDDEFYAVKAKRKRVNAKQLSVLNASFEQSFFPSSEERMRLSKQCRMTPRTVQIWFQQKRMSVKARSKAMEAAVSGTIITDELLLIEQRLQMLQEEEEEEEEEEQSLGMDGQKRLTGNMTDEDSEEEDESGPGENSSEKPSLHRHHHGGSGDKQRRSSDNNTVTNNGTSNCPTPSDVVMLLQNQ</sequence>
<feature type="domain" description="Homeobox" evidence="7">
    <location>
        <begin position="330"/>
        <end position="390"/>
    </location>
</feature>
<evidence type="ECO:0000256" key="5">
    <source>
        <dbReference type="RuleBase" id="RU000682"/>
    </source>
</evidence>
<feature type="region of interest" description="Disordered" evidence="6">
    <location>
        <begin position="417"/>
        <end position="508"/>
    </location>
</feature>
<protein>
    <recommendedName>
        <fullName evidence="7">Homeobox domain-containing protein</fullName>
    </recommendedName>
</protein>
<dbReference type="CDD" id="cd00086">
    <property type="entry name" value="homeodomain"/>
    <property type="match status" value="1"/>
</dbReference>
<evidence type="ECO:0000256" key="2">
    <source>
        <dbReference type="ARBA" id="ARBA00023155"/>
    </source>
</evidence>
<comment type="caution">
    <text evidence="8">The sequence shown here is derived from an EMBL/GenBank/DDBJ whole genome shotgun (WGS) entry which is preliminary data.</text>
</comment>
<feature type="non-terminal residue" evidence="8">
    <location>
        <position position="508"/>
    </location>
</feature>
<feature type="compositionally biased region" description="Basic and acidic residues" evidence="6">
    <location>
        <begin position="473"/>
        <end position="482"/>
    </location>
</feature>
<feature type="DNA-binding region" description="Homeobox" evidence="4">
    <location>
        <begin position="332"/>
        <end position="391"/>
    </location>
</feature>
<dbReference type="PANTHER" id="PTHR24324">
    <property type="entry name" value="HOMEOBOX PROTEIN HHEX"/>
    <property type="match status" value="1"/>
</dbReference>
<organism evidence="8 9">
    <name type="scientific">Linnemannia exigua</name>
    <dbReference type="NCBI Taxonomy" id="604196"/>
    <lineage>
        <taxon>Eukaryota</taxon>
        <taxon>Fungi</taxon>
        <taxon>Fungi incertae sedis</taxon>
        <taxon>Mucoromycota</taxon>
        <taxon>Mortierellomycotina</taxon>
        <taxon>Mortierellomycetes</taxon>
        <taxon>Mortierellales</taxon>
        <taxon>Mortierellaceae</taxon>
        <taxon>Linnemannia</taxon>
    </lineage>
</organism>
<dbReference type="GO" id="GO:0005634">
    <property type="term" value="C:nucleus"/>
    <property type="evidence" value="ECO:0007669"/>
    <property type="project" value="UniProtKB-SubCell"/>
</dbReference>
<keyword evidence="1 4" id="KW-0238">DNA-binding</keyword>
<dbReference type="Pfam" id="PF00046">
    <property type="entry name" value="Homeodomain"/>
    <property type="match status" value="1"/>
</dbReference>
<feature type="compositionally biased region" description="Polar residues" evidence="6">
    <location>
        <begin position="175"/>
        <end position="190"/>
    </location>
</feature>
<feature type="compositionally biased region" description="Low complexity" evidence="6">
    <location>
        <begin position="152"/>
        <end position="174"/>
    </location>
</feature>
<dbReference type="PANTHER" id="PTHR24324:SF9">
    <property type="entry name" value="HOMEOBOX DOMAIN-CONTAINING PROTEIN"/>
    <property type="match status" value="1"/>
</dbReference>
<feature type="compositionally biased region" description="Polar residues" evidence="6">
    <location>
        <begin position="483"/>
        <end position="497"/>
    </location>
</feature>
<evidence type="ECO:0000256" key="4">
    <source>
        <dbReference type="PROSITE-ProRule" id="PRU00108"/>
    </source>
</evidence>
<evidence type="ECO:0000259" key="7">
    <source>
        <dbReference type="PROSITE" id="PS50071"/>
    </source>
</evidence>
<feature type="compositionally biased region" description="Acidic residues" evidence="6">
    <location>
        <begin position="418"/>
        <end position="429"/>
    </location>
</feature>
<dbReference type="InterPro" id="IPR009057">
    <property type="entry name" value="Homeodomain-like_sf"/>
</dbReference>
<dbReference type="AlphaFoldDB" id="A0AAD4H0D3"/>
<dbReference type="InterPro" id="IPR051000">
    <property type="entry name" value="Homeobox_DNA-bind_prot"/>
</dbReference>
<reference evidence="8" key="1">
    <citation type="journal article" date="2020" name="Fungal Divers.">
        <title>Resolving the Mortierellaceae phylogeny through synthesis of multi-gene phylogenetics and phylogenomics.</title>
        <authorList>
            <person name="Vandepol N."/>
            <person name="Liber J."/>
            <person name="Desiro A."/>
            <person name="Na H."/>
            <person name="Kennedy M."/>
            <person name="Barry K."/>
            <person name="Grigoriev I.V."/>
            <person name="Miller A.N."/>
            <person name="O'Donnell K."/>
            <person name="Stajich J.E."/>
            <person name="Bonito G."/>
        </authorList>
    </citation>
    <scope>NUCLEOTIDE SEQUENCE</scope>
    <source>
        <strain evidence="8">NRRL 28262</strain>
    </source>
</reference>
<evidence type="ECO:0000313" key="9">
    <source>
        <dbReference type="Proteomes" id="UP001194580"/>
    </source>
</evidence>